<keyword evidence="1" id="KW-0507">mRNA processing</keyword>
<dbReference type="Proteomes" id="UP001187734">
    <property type="component" value="Unassembled WGS sequence"/>
</dbReference>
<proteinExistence type="predicted"/>
<dbReference type="InterPro" id="IPR002483">
    <property type="entry name" value="PWI_dom"/>
</dbReference>
<dbReference type="SUPFAM" id="SSF101233">
    <property type="entry name" value="PWI domain"/>
    <property type="match status" value="1"/>
</dbReference>
<dbReference type="AlphaFoldDB" id="A0AAE8M9L7"/>
<evidence type="ECO:0000256" key="1">
    <source>
        <dbReference type="ARBA" id="ARBA00022664"/>
    </source>
</evidence>
<feature type="compositionally biased region" description="Basic and acidic residues" evidence="2">
    <location>
        <begin position="127"/>
        <end position="176"/>
    </location>
</feature>
<dbReference type="GO" id="GO:0005681">
    <property type="term" value="C:spliceosomal complex"/>
    <property type="evidence" value="ECO:0007669"/>
    <property type="project" value="TreeGrafter"/>
</dbReference>
<comment type="caution">
    <text evidence="4">The sequence shown here is derived from an EMBL/GenBank/DDBJ whole genome shotgun (WGS) entry which is preliminary data.</text>
</comment>
<evidence type="ECO:0000313" key="5">
    <source>
        <dbReference type="Proteomes" id="UP001187734"/>
    </source>
</evidence>
<dbReference type="SMART" id="SM00311">
    <property type="entry name" value="PWI"/>
    <property type="match status" value="1"/>
</dbReference>
<dbReference type="EMBL" id="ONZP01000212">
    <property type="protein sequence ID" value="SPJ78043.1"/>
    <property type="molecule type" value="Genomic_DNA"/>
</dbReference>
<dbReference type="GO" id="GO:0006397">
    <property type="term" value="P:mRNA processing"/>
    <property type="evidence" value="ECO:0007669"/>
    <property type="project" value="UniProtKB-KW"/>
</dbReference>
<gene>
    <name evidence="4" type="ORF">FTOL_06432</name>
</gene>
<evidence type="ECO:0000259" key="3">
    <source>
        <dbReference type="PROSITE" id="PS51025"/>
    </source>
</evidence>
<feature type="domain" description="PWI" evidence="3">
    <location>
        <begin position="12"/>
        <end position="111"/>
    </location>
</feature>
<dbReference type="PANTHER" id="PTHR23148">
    <property type="entry name" value="SERINE/ARGININE REGULATED NUCLEAR MATRIX PROTEIN"/>
    <property type="match status" value="1"/>
</dbReference>
<dbReference type="GO" id="GO:0048024">
    <property type="term" value="P:regulation of mRNA splicing, via spliceosome"/>
    <property type="evidence" value="ECO:0007669"/>
    <property type="project" value="TreeGrafter"/>
</dbReference>
<evidence type="ECO:0000256" key="2">
    <source>
        <dbReference type="SAM" id="MobiDB-lite"/>
    </source>
</evidence>
<dbReference type="InterPro" id="IPR052225">
    <property type="entry name" value="Ser/Arg_repetitive_matrix"/>
</dbReference>
<organism evidence="4 5">
    <name type="scientific">Fusarium torulosum</name>
    <dbReference type="NCBI Taxonomy" id="33205"/>
    <lineage>
        <taxon>Eukaryota</taxon>
        <taxon>Fungi</taxon>
        <taxon>Dikarya</taxon>
        <taxon>Ascomycota</taxon>
        <taxon>Pezizomycotina</taxon>
        <taxon>Sordariomycetes</taxon>
        <taxon>Hypocreomycetidae</taxon>
        <taxon>Hypocreales</taxon>
        <taxon>Nectriaceae</taxon>
        <taxon>Fusarium</taxon>
    </lineage>
</organism>
<dbReference type="GO" id="GO:0003723">
    <property type="term" value="F:RNA binding"/>
    <property type="evidence" value="ECO:0007669"/>
    <property type="project" value="TreeGrafter"/>
</dbReference>
<keyword evidence="5" id="KW-1185">Reference proteome</keyword>
<dbReference type="PANTHER" id="PTHR23148:SF0">
    <property type="entry name" value="SERINE_ARGININE REPETITIVE MATRIX PROTEIN 1"/>
    <property type="match status" value="1"/>
</dbReference>
<protein>
    <recommendedName>
        <fullName evidence="3">PWI domain-containing protein</fullName>
    </recommendedName>
</protein>
<dbReference type="InterPro" id="IPR036483">
    <property type="entry name" value="PWI_dom_sf"/>
</dbReference>
<dbReference type="Gene3D" id="1.20.1390.10">
    <property type="entry name" value="PWI domain"/>
    <property type="match status" value="1"/>
</dbReference>
<name>A0AAE8M9L7_9HYPO</name>
<dbReference type="PROSITE" id="PS51025">
    <property type="entry name" value="PWI"/>
    <property type="match status" value="1"/>
</dbReference>
<reference evidence="4" key="1">
    <citation type="submission" date="2018-03" db="EMBL/GenBank/DDBJ databases">
        <authorList>
            <person name="Guldener U."/>
        </authorList>
    </citation>
    <scope>NUCLEOTIDE SEQUENCE</scope>
</reference>
<evidence type="ECO:0000313" key="4">
    <source>
        <dbReference type="EMBL" id="SPJ78043.1"/>
    </source>
</evidence>
<dbReference type="Pfam" id="PF01480">
    <property type="entry name" value="PWI"/>
    <property type="match status" value="1"/>
</dbReference>
<feature type="region of interest" description="Disordered" evidence="2">
    <location>
        <begin position="127"/>
        <end position="178"/>
    </location>
</feature>
<accession>A0AAE8M9L7</accession>
<sequence length="424" mass="47192">MATGVDARLLKSTKFPPEFSQKVDMQKVNLQVMKKWIASKISDILGNEDDVVIELVFNLIEGPRYPDIKSLQIQLTGFLDKDTARFCKDLWKLLLSAQSSPQGVPKELLEAKKLELIQEKIEADRAAENAKHRRGDWERRDREVTDMKDRDRRDRAATRGDTWQGRRGDRDFDNRGRGGFGRGGLTSLEADVEEVALIMLDESHLPGHVQHRPHLDRVRAAVAHRAAAIRRTGDDELHPQERREMDERGRAHLEGTHIEVAQTDVVDETARPAHPVPYLPIGNLRRQNVDATLHQGVARSPVAGGPQEASHHHDLDELQIPAAAVEAGVEAAVTAVAAVVVAVALPVHHQTAGPRGGQVLDEVVSGLQGGKNRPAAGDETVLQLLRAQEFGKSQLMFLKMNLVPHRPSPRQRWPWNEVSEVSLT</sequence>